<feature type="compositionally biased region" description="Basic and acidic residues" evidence="1">
    <location>
        <begin position="148"/>
        <end position="159"/>
    </location>
</feature>
<feature type="compositionally biased region" description="Basic residues" evidence="1">
    <location>
        <begin position="160"/>
        <end position="169"/>
    </location>
</feature>
<gene>
    <name evidence="2" type="ORF">FBUS_04093</name>
</gene>
<dbReference type="Proteomes" id="UP000728185">
    <property type="component" value="Unassembled WGS sequence"/>
</dbReference>
<evidence type="ECO:0000313" key="2">
    <source>
        <dbReference type="EMBL" id="KAA0184173.1"/>
    </source>
</evidence>
<dbReference type="EMBL" id="LUCM01011292">
    <property type="protein sequence ID" value="KAA0184173.1"/>
    <property type="molecule type" value="Genomic_DNA"/>
</dbReference>
<proteinExistence type="predicted"/>
<feature type="region of interest" description="Disordered" evidence="1">
    <location>
        <begin position="66"/>
        <end position="170"/>
    </location>
</feature>
<dbReference type="AlphaFoldDB" id="A0A8E0RPL3"/>
<organism evidence="2 3">
    <name type="scientific">Fasciolopsis buskii</name>
    <dbReference type="NCBI Taxonomy" id="27845"/>
    <lineage>
        <taxon>Eukaryota</taxon>
        <taxon>Metazoa</taxon>
        <taxon>Spiralia</taxon>
        <taxon>Lophotrochozoa</taxon>
        <taxon>Platyhelminthes</taxon>
        <taxon>Trematoda</taxon>
        <taxon>Digenea</taxon>
        <taxon>Plagiorchiida</taxon>
        <taxon>Echinostomata</taxon>
        <taxon>Echinostomatoidea</taxon>
        <taxon>Fasciolidae</taxon>
        <taxon>Fasciolopsis</taxon>
    </lineage>
</organism>
<keyword evidence="3" id="KW-1185">Reference proteome</keyword>
<evidence type="ECO:0000313" key="3">
    <source>
        <dbReference type="Proteomes" id="UP000728185"/>
    </source>
</evidence>
<accession>A0A8E0RPL3</accession>
<evidence type="ECO:0000256" key="1">
    <source>
        <dbReference type="SAM" id="MobiDB-lite"/>
    </source>
</evidence>
<feature type="compositionally biased region" description="Polar residues" evidence="1">
    <location>
        <begin position="135"/>
        <end position="145"/>
    </location>
</feature>
<comment type="caution">
    <text evidence="2">The sequence shown here is derived from an EMBL/GenBank/DDBJ whole genome shotgun (WGS) entry which is preliminary data.</text>
</comment>
<protein>
    <submittedName>
        <fullName evidence="2">Uncharacterized protein</fullName>
    </submittedName>
</protein>
<sequence>MYSHCLSSSPSDLDLPVSTDSFSSYHTASSTRVSNVSRGPAKPTFYFSVSALPAWARRKVSRLSLGNDRCSNDSLNSSQAASGRDSPRTERAGSLMSQSDYGVRLDPSATLPRVSDSRRTGSVADPTTVARDELTSQTSVISAPNTPFRRDRSLTESHAGRRSVRQPKRHTLEVSTGLQQHHSSAYVSQCGSLRSRGRRIVHECISEIHSVCLFFTFAI</sequence>
<name>A0A8E0RPL3_9TREM</name>
<feature type="compositionally biased region" description="Polar residues" evidence="1">
    <location>
        <begin position="72"/>
        <end position="81"/>
    </location>
</feature>
<dbReference type="OrthoDB" id="10533167at2759"/>
<reference evidence="2" key="1">
    <citation type="submission" date="2019-05" db="EMBL/GenBank/DDBJ databases">
        <title>Annotation for the trematode Fasciolopsis buski.</title>
        <authorList>
            <person name="Choi Y.-J."/>
        </authorList>
    </citation>
    <scope>NUCLEOTIDE SEQUENCE</scope>
    <source>
        <strain evidence="2">HT</strain>
        <tissue evidence="2">Whole worm</tissue>
    </source>
</reference>